<evidence type="ECO:0000256" key="6">
    <source>
        <dbReference type="ARBA" id="ARBA00023004"/>
    </source>
</evidence>
<comment type="cofactor">
    <cofactor evidence="1">
        <name>heme b</name>
        <dbReference type="ChEBI" id="CHEBI:60344"/>
    </cofactor>
</comment>
<feature type="chain" id="PRO_5040337859" evidence="9">
    <location>
        <begin position="21"/>
        <end position="376"/>
    </location>
</feature>
<feature type="region of interest" description="Disordered" evidence="8">
    <location>
        <begin position="41"/>
        <end position="79"/>
    </location>
</feature>
<evidence type="ECO:0000313" key="12">
    <source>
        <dbReference type="Proteomes" id="UP000724874"/>
    </source>
</evidence>
<dbReference type="Gene3D" id="1.10.489.10">
    <property type="entry name" value="Chloroperoxidase-like"/>
    <property type="match status" value="1"/>
</dbReference>
<evidence type="ECO:0000256" key="2">
    <source>
        <dbReference type="ARBA" id="ARBA00022559"/>
    </source>
</evidence>
<feature type="signal peptide" evidence="9">
    <location>
        <begin position="1"/>
        <end position="20"/>
    </location>
</feature>
<protein>
    <submittedName>
        <fullName evidence="11">Heme-thiolate peroxidase</fullName>
    </submittedName>
</protein>
<dbReference type="Proteomes" id="UP000724874">
    <property type="component" value="Unassembled WGS sequence"/>
</dbReference>
<dbReference type="OrthoDB" id="2542103at2759"/>
<keyword evidence="3" id="KW-0349">Heme</keyword>
<dbReference type="SUPFAM" id="SSF47571">
    <property type="entry name" value="Cloroperoxidase"/>
    <property type="match status" value="1"/>
</dbReference>
<gene>
    <name evidence="11" type="primary">HTP3</name>
    <name evidence="11" type="ORF">CPB84DRAFT_1688940</name>
</gene>
<evidence type="ECO:0000256" key="3">
    <source>
        <dbReference type="ARBA" id="ARBA00022617"/>
    </source>
</evidence>
<dbReference type="InterPro" id="IPR000028">
    <property type="entry name" value="Chloroperoxidase"/>
</dbReference>
<evidence type="ECO:0000256" key="9">
    <source>
        <dbReference type="SAM" id="SignalP"/>
    </source>
</evidence>
<comment type="similarity">
    <text evidence="7">Belongs to the chloroperoxidase family.</text>
</comment>
<keyword evidence="2 11" id="KW-0575">Peroxidase</keyword>
<keyword evidence="5" id="KW-0560">Oxidoreductase</keyword>
<comment type="caution">
    <text evidence="11">The sequence shown here is derived from an EMBL/GenBank/DDBJ whole genome shotgun (WGS) entry which is preliminary data.</text>
</comment>
<evidence type="ECO:0000259" key="10">
    <source>
        <dbReference type="PROSITE" id="PS51405"/>
    </source>
</evidence>
<evidence type="ECO:0000313" key="11">
    <source>
        <dbReference type="EMBL" id="KAF8876876.1"/>
    </source>
</evidence>
<keyword evidence="6" id="KW-0408">Iron</keyword>
<name>A0A9P5NBU9_GYMJU</name>
<dbReference type="PROSITE" id="PS51405">
    <property type="entry name" value="HEME_HALOPEROXIDASE"/>
    <property type="match status" value="1"/>
</dbReference>
<keyword evidence="4" id="KW-0479">Metal-binding</keyword>
<evidence type="ECO:0000256" key="4">
    <source>
        <dbReference type="ARBA" id="ARBA00022723"/>
    </source>
</evidence>
<dbReference type="GO" id="GO:0046872">
    <property type="term" value="F:metal ion binding"/>
    <property type="evidence" value="ECO:0007669"/>
    <property type="project" value="UniProtKB-KW"/>
</dbReference>
<evidence type="ECO:0000256" key="8">
    <source>
        <dbReference type="SAM" id="MobiDB-lite"/>
    </source>
</evidence>
<dbReference type="AlphaFoldDB" id="A0A9P5NBU9"/>
<dbReference type="GO" id="GO:0004601">
    <property type="term" value="F:peroxidase activity"/>
    <property type="evidence" value="ECO:0007669"/>
    <property type="project" value="UniProtKB-KW"/>
</dbReference>
<accession>A0A9P5NBU9</accession>
<dbReference type="InterPro" id="IPR036851">
    <property type="entry name" value="Chloroperoxidase-like_sf"/>
</dbReference>
<reference evidence="11" key="1">
    <citation type="submission" date="2020-11" db="EMBL/GenBank/DDBJ databases">
        <authorList>
            <consortium name="DOE Joint Genome Institute"/>
            <person name="Ahrendt S."/>
            <person name="Riley R."/>
            <person name="Andreopoulos W."/>
            <person name="LaButti K."/>
            <person name="Pangilinan J."/>
            <person name="Ruiz-duenas F.J."/>
            <person name="Barrasa J.M."/>
            <person name="Sanchez-Garcia M."/>
            <person name="Camarero S."/>
            <person name="Miyauchi S."/>
            <person name="Serrano A."/>
            <person name="Linde D."/>
            <person name="Babiker R."/>
            <person name="Drula E."/>
            <person name="Ayuso-Fernandez I."/>
            <person name="Pacheco R."/>
            <person name="Padilla G."/>
            <person name="Ferreira P."/>
            <person name="Barriuso J."/>
            <person name="Kellner H."/>
            <person name="Castanera R."/>
            <person name="Alfaro M."/>
            <person name="Ramirez L."/>
            <person name="Pisabarro A.G."/>
            <person name="Kuo A."/>
            <person name="Tritt A."/>
            <person name="Lipzen A."/>
            <person name="He G."/>
            <person name="Yan M."/>
            <person name="Ng V."/>
            <person name="Cullen D."/>
            <person name="Martin F."/>
            <person name="Rosso M.-N."/>
            <person name="Henrissat B."/>
            <person name="Hibbett D."/>
            <person name="Martinez A.T."/>
            <person name="Grigoriev I.V."/>
        </authorList>
    </citation>
    <scope>NUCLEOTIDE SEQUENCE</scope>
    <source>
        <strain evidence="11">AH 44721</strain>
    </source>
</reference>
<keyword evidence="9" id="KW-0732">Signal</keyword>
<keyword evidence="12" id="KW-1185">Reference proteome</keyword>
<evidence type="ECO:0000256" key="7">
    <source>
        <dbReference type="ARBA" id="ARBA00025795"/>
    </source>
</evidence>
<evidence type="ECO:0000256" key="5">
    <source>
        <dbReference type="ARBA" id="ARBA00023002"/>
    </source>
</evidence>
<dbReference type="EMBL" id="JADNYJ010000177">
    <property type="protein sequence ID" value="KAF8876876.1"/>
    <property type="molecule type" value="Genomic_DNA"/>
</dbReference>
<organism evidence="11 12">
    <name type="scientific">Gymnopilus junonius</name>
    <name type="common">Spectacular rustgill mushroom</name>
    <name type="synonym">Gymnopilus spectabilis subsp. junonius</name>
    <dbReference type="NCBI Taxonomy" id="109634"/>
    <lineage>
        <taxon>Eukaryota</taxon>
        <taxon>Fungi</taxon>
        <taxon>Dikarya</taxon>
        <taxon>Basidiomycota</taxon>
        <taxon>Agaricomycotina</taxon>
        <taxon>Agaricomycetes</taxon>
        <taxon>Agaricomycetidae</taxon>
        <taxon>Agaricales</taxon>
        <taxon>Agaricineae</taxon>
        <taxon>Hymenogastraceae</taxon>
        <taxon>Gymnopilus</taxon>
    </lineage>
</organism>
<proteinExistence type="inferred from homology"/>
<dbReference type="Pfam" id="PF01328">
    <property type="entry name" value="Peroxidase_2"/>
    <property type="match status" value="1"/>
</dbReference>
<sequence>MFSTLVVYTLLALRISTVTAFPAYESLAGLTREELDAAVSTTKFVPPPSPPGPLSDDSSKLVNNAAHPYQPLKPGDQRGPCPALNTLASHGYLPRNGVATPAQIVTAVQEGLNLENSFARFLTYSTFLVNGNPLTNLMSIGAATSATGPNPPKPATVAGLDTHNNCEGDTSMTRGDAFFGDNHSFMEDRFQNFVKYSNKYGAGKYNYTVAAQLRKFLIQDSIEKNPQFTLVSPRVFTAFAESVFPINFFIDGRDKSGQLDLKVARSFFQNMKFPPDFHRRDGAVSNVGQDVVTNFLPSFKPGFNARGVNSFVVDPTSATLTQPCVRYTNFVNKNIKQLYPNPTGNLKEALKINLQFLYEATVAANDNCTQVFPYGH</sequence>
<dbReference type="PANTHER" id="PTHR33577">
    <property type="entry name" value="STERIGMATOCYSTIN BIOSYNTHESIS PEROXIDASE STCC-RELATED"/>
    <property type="match status" value="1"/>
</dbReference>
<dbReference type="PANTHER" id="PTHR33577:SF16">
    <property type="entry name" value="HEME HALOPEROXIDASE FAMILY PROFILE DOMAIN-CONTAINING PROTEIN"/>
    <property type="match status" value="1"/>
</dbReference>
<evidence type="ECO:0000256" key="1">
    <source>
        <dbReference type="ARBA" id="ARBA00001970"/>
    </source>
</evidence>
<feature type="domain" description="Heme haloperoxidase family profile" evidence="10">
    <location>
        <begin position="65"/>
        <end position="293"/>
    </location>
</feature>